<proteinExistence type="predicted"/>
<evidence type="ECO:0000313" key="2">
    <source>
        <dbReference type="EMBL" id="EUA56577.1"/>
    </source>
</evidence>
<dbReference type="AlphaFoldDB" id="X8CJM0"/>
<feature type="compositionally biased region" description="Low complexity" evidence="1">
    <location>
        <begin position="35"/>
        <end position="46"/>
    </location>
</feature>
<protein>
    <submittedName>
        <fullName evidence="2">Uncharacterized protein</fullName>
    </submittedName>
</protein>
<comment type="caution">
    <text evidence="2">The sequence shown here is derived from an EMBL/GenBank/DDBJ whole genome shotgun (WGS) entry which is preliminary data.</text>
</comment>
<gene>
    <name evidence="2" type="ORF">I553_8625</name>
</gene>
<sequence>MGAGELARQRDRVVGPDWAHWLVSAATGAANPRLATTSSAAVSASTRPHAAHDSRS</sequence>
<feature type="region of interest" description="Disordered" evidence="1">
    <location>
        <begin position="32"/>
        <end position="56"/>
    </location>
</feature>
<name>X8CJM0_MYCXE</name>
<organism evidence="2">
    <name type="scientific">Mycobacterium xenopi 4042</name>
    <dbReference type="NCBI Taxonomy" id="1299334"/>
    <lineage>
        <taxon>Bacteria</taxon>
        <taxon>Bacillati</taxon>
        <taxon>Actinomycetota</taxon>
        <taxon>Actinomycetes</taxon>
        <taxon>Mycobacteriales</taxon>
        <taxon>Mycobacteriaceae</taxon>
        <taxon>Mycobacterium</taxon>
    </lineage>
</organism>
<reference evidence="2" key="1">
    <citation type="submission" date="2014-01" db="EMBL/GenBank/DDBJ databases">
        <authorList>
            <person name="Brown-Elliot B."/>
            <person name="Wallace R."/>
            <person name="Lenaerts A."/>
            <person name="Ordway D."/>
            <person name="DeGroote M.A."/>
            <person name="Parker T."/>
            <person name="Sizemore C."/>
            <person name="Tallon L.J."/>
            <person name="Sadzewicz L.K."/>
            <person name="Sengamalay N."/>
            <person name="Fraser C.M."/>
            <person name="Hine E."/>
            <person name="Shefchek K.A."/>
            <person name="Das S.P."/>
            <person name="Tettelin H."/>
        </authorList>
    </citation>
    <scope>NUCLEOTIDE SEQUENCE [LARGE SCALE GENOMIC DNA]</scope>
    <source>
        <strain evidence="2">4042</strain>
    </source>
</reference>
<evidence type="ECO:0000256" key="1">
    <source>
        <dbReference type="SAM" id="MobiDB-lite"/>
    </source>
</evidence>
<dbReference type="EMBL" id="JAOB01000029">
    <property type="protein sequence ID" value="EUA56577.1"/>
    <property type="molecule type" value="Genomic_DNA"/>
</dbReference>
<accession>X8CJM0</accession>